<feature type="signal peptide" evidence="1">
    <location>
        <begin position="1"/>
        <end position="18"/>
    </location>
</feature>
<proteinExistence type="predicted"/>
<evidence type="ECO:0000313" key="4">
    <source>
        <dbReference type="Proteomes" id="UP000649799"/>
    </source>
</evidence>
<dbReference type="Gene3D" id="3.40.30.10">
    <property type="entry name" value="Glutaredoxin"/>
    <property type="match status" value="1"/>
</dbReference>
<dbReference type="Pfam" id="PF00578">
    <property type="entry name" value="AhpC-TSA"/>
    <property type="match status" value="1"/>
</dbReference>
<dbReference type="CDD" id="cd02966">
    <property type="entry name" value="TlpA_like_family"/>
    <property type="match status" value="1"/>
</dbReference>
<organism evidence="3 4">
    <name type="scientific">Cyclobacterium plantarum</name>
    <dbReference type="NCBI Taxonomy" id="2716263"/>
    <lineage>
        <taxon>Bacteria</taxon>
        <taxon>Pseudomonadati</taxon>
        <taxon>Bacteroidota</taxon>
        <taxon>Cytophagia</taxon>
        <taxon>Cytophagales</taxon>
        <taxon>Cyclobacteriaceae</taxon>
        <taxon>Cyclobacterium</taxon>
    </lineage>
</organism>
<dbReference type="SUPFAM" id="SSF52833">
    <property type="entry name" value="Thioredoxin-like"/>
    <property type="match status" value="1"/>
</dbReference>
<accession>A0ABX0HD66</accession>
<dbReference type="RefSeq" id="WP_166150462.1">
    <property type="nucleotide sequence ID" value="NZ_JAANYN010000011.1"/>
</dbReference>
<protein>
    <submittedName>
        <fullName evidence="3">TlpA family protein disulfide reductase</fullName>
    </submittedName>
</protein>
<keyword evidence="4" id="KW-1185">Reference proteome</keyword>
<dbReference type="PROSITE" id="PS51352">
    <property type="entry name" value="THIOREDOXIN_2"/>
    <property type="match status" value="1"/>
</dbReference>
<dbReference type="EMBL" id="JAANYN010000011">
    <property type="protein sequence ID" value="NHE59260.1"/>
    <property type="molecule type" value="Genomic_DNA"/>
</dbReference>
<feature type="domain" description="Thioredoxin" evidence="2">
    <location>
        <begin position="16"/>
        <end position="170"/>
    </location>
</feature>
<dbReference type="InterPro" id="IPR000866">
    <property type="entry name" value="AhpC/TSA"/>
</dbReference>
<name>A0ABX0HD66_9BACT</name>
<keyword evidence="1" id="KW-0732">Signal</keyword>
<reference evidence="3 4" key="1">
    <citation type="submission" date="2020-03" db="EMBL/GenBank/DDBJ databases">
        <title>Cyclobacterium plantarum sp. nov., a marine bacterium isolated from a coastal-marine wetland.</title>
        <authorList>
            <person name="Sanchez-Porro C."/>
            <person name="Ventosa A."/>
            <person name="Amoozegar M."/>
        </authorList>
    </citation>
    <scope>NUCLEOTIDE SEQUENCE [LARGE SCALE GENOMIC DNA]</scope>
    <source>
        <strain evidence="3 4">GBPx2</strain>
    </source>
</reference>
<evidence type="ECO:0000256" key="1">
    <source>
        <dbReference type="SAM" id="SignalP"/>
    </source>
</evidence>
<feature type="chain" id="PRO_5045342199" evidence="1">
    <location>
        <begin position="19"/>
        <end position="170"/>
    </location>
</feature>
<evidence type="ECO:0000259" key="2">
    <source>
        <dbReference type="PROSITE" id="PS51352"/>
    </source>
</evidence>
<dbReference type="Proteomes" id="UP000649799">
    <property type="component" value="Unassembled WGS sequence"/>
</dbReference>
<comment type="caution">
    <text evidence="3">The sequence shown here is derived from an EMBL/GenBank/DDBJ whole genome shotgun (WGS) entry which is preliminary data.</text>
</comment>
<dbReference type="InterPro" id="IPR013766">
    <property type="entry name" value="Thioredoxin_domain"/>
</dbReference>
<sequence length="170" mass="19801">MRFCLLILLTALFTAVQAQEKIQDFSLPSALGNHAPFKLSEARGKFVALHFLLKTECPFCIRHTHEYLENSSEMDQVIHVFIKPDTEEEIREWAENLEQTDFPIYRDAEANLAKRLDIPGGYPFHGQLVHYPALILINPEGREVYRYIGKNNRDRLPFKEFKAMMDNMSE</sequence>
<evidence type="ECO:0000313" key="3">
    <source>
        <dbReference type="EMBL" id="NHE59260.1"/>
    </source>
</evidence>
<dbReference type="InterPro" id="IPR036249">
    <property type="entry name" value="Thioredoxin-like_sf"/>
</dbReference>
<gene>
    <name evidence="3" type="ORF">G9Q97_20815</name>
</gene>